<dbReference type="Pfam" id="PF01757">
    <property type="entry name" value="Acyl_transf_3"/>
    <property type="match status" value="1"/>
</dbReference>
<organism evidence="9 10">
    <name type="scientific">Devosia chinhatensis</name>
    <dbReference type="NCBI Taxonomy" id="429727"/>
    <lineage>
        <taxon>Bacteria</taxon>
        <taxon>Pseudomonadati</taxon>
        <taxon>Pseudomonadota</taxon>
        <taxon>Alphaproteobacteria</taxon>
        <taxon>Hyphomicrobiales</taxon>
        <taxon>Devosiaceae</taxon>
        <taxon>Devosia</taxon>
    </lineage>
</organism>
<comment type="caution">
    <text evidence="9">The sequence shown here is derived from an EMBL/GenBank/DDBJ whole genome shotgun (WGS) entry which is preliminary data.</text>
</comment>
<keyword evidence="10" id="KW-1185">Reference proteome</keyword>
<feature type="transmembrane region" description="Helical" evidence="7">
    <location>
        <begin position="240"/>
        <end position="264"/>
    </location>
</feature>
<evidence type="ECO:0000313" key="9">
    <source>
        <dbReference type="EMBL" id="KKB09851.1"/>
    </source>
</evidence>
<dbReference type="EMBL" id="JZEY01000054">
    <property type="protein sequence ID" value="KKB09851.1"/>
    <property type="molecule type" value="Genomic_DNA"/>
</dbReference>
<keyword evidence="6 7" id="KW-0472">Membrane</keyword>
<feature type="transmembrane region" description="Helical" evidence="7">
    <location>
        <begin position="148"/>
        <end position="169"/>
    </location>
</feature>
<evidence type="ECO:0000256" key="5">
    <source>
        <dbReference type="ARBA" id="ARBA00022989"/>
    </source>
</evidence>
<keyword evidence="9" id="KW-0808">Transferase</keyword>
<dbReference type="PANTHER" id="PTHR40074">
    <property type="entry name" value="O-ACETYLTRANSFERASE WECH"/>
    <property type="match status" value="1"/>
</dbReference>
<feature type="transmembrane region" description="Helical" evidence="7">
    <location>
        <begin position="12"/>
        <end position="31"/>
    </location>
</feature>
<gene>
    <name evidence="9" type="ORF">VE26_08425</name>
</gene>
<accession>A0A0F5FLX4</accession>
<feature type="transmembrane region" description="Helical" evidence="7">
    <location>
        <begin position="303"/>
        <end position="323"/>
    </location>
</feature>
<comment type="similarity">
    <text evidence="2">Belongs to the acyltransferase 3 family.</text>
</comment>
<evidence type="ECO:0000256" key="7">
    <source>
        <dbReference type="SAM" id="Phobius"/>
    </source>
</evidence>
<feature type="transmembrane region" description="Helical" evidence="7">
    <location>
        <begin position="43"/>
        <end position="68"/>
    </location>
</feature>
<keyword evidence="5 7" id="KW-1133">Transmembrane helix</keyword>
<evidence type="ECO:0000313" key="10">
    <source>
        <dbReference type="Proteomes" id="UP000033649"/>
    </source>
</evidence>
<keyword evidence="9" id="KW-0012">Acyltransferase</keyword>
<dbReference type="PANTHER" id="PTHR40074:SF4">
    <property type="entry name" value="INNER MEMBRANE PROTEIN YCFT"/>
    <property type="match status" value="1"/>
</dbReference>
<dbReference type="STRING" id="429727.VE26_08425"/>
<evidence type="ECO:0000256" key="1">
    <source>
        <dbReference type="ARBA" id="ARBA00004651"/>
    </source>
</evidence>
<feature type="transmembrane region" description="Helical" evidence="7">
    <location>
        <begin position="113"/>
        <end position="136"/>
    </location>
</feature>
<feature type="transmembrane region" description="Helical" evidence="7">
    <location>
        <begin position="276"/>
        <end position="297"/>
    </location>
</feature>
<proteinExistence type="inferred from homology"/>
<dbReference type="GO" id="GO:0016413">
    <property type="term" value="F:O-acetyltransferase activity"/>
    <property type="evidence" value="ECO:0007669"/>
    <property type="project" value="TreeGrafter"/>
</dbReference>
<feature type="domain" description="Acyltransferase 3" evidence="8">
    <location>
        <begin position="9"/>
        <end position="321"/>
    </location>
</feature>
<evidence type="ECO:0000256" key="6">
    <source>
        <dbReference type="ARBA" id="ARBA00023136"/>
    </source>
</evidence>
<dbReference type="GO" id="GO:0005886">
    <property type="term" value="C:plasma membrane"/>
    <property type="evidence" value="ECO:0007669"/>
    <property type="project" value="UniProtKB-SubCell"/>
</dbReference>
<dbReference type="Proteomes" id="UP000033649">
    <property type="component" value="Unassembled WGS sequence"/>
</dbReference>
<evidence type="ECO:0000259" key="8">
    <source>
        <dbReference type="Pfam" id="PF01757"/>
    </source>
</evidence>
<dbReference type="GO" id="GO:0009246">
    <property type="term" value="P:enterobacterial common antigen biosynthetic process"/>
    <property type="evidence" value="ECO:0007669"/>
    <property type="project" value="TreeGrafter"/>
</dbReference>
<protein>
    <submittedName>
        <fullName evidence="9">Acyltransferase</fullName>
    </submittedName>
</protein>
<sequence length="356" mass="39571">MERGITRLDWVDMAKGLSIFLVVIMYCASSVGEDTGQIGFLHWTIAFAMPFRMPEFFLLSGLFLGNVIARPWRAYADRRVVHYFYFYALWALIHILFKEALVGREPLGAATSLAWAVVSPYGVLWFIYMLGIMGLASKFLHDIKAPHLGLLAIAALLQMASIQTGSYLVDQFAAYFVYFYAGYVLAPQIFRLAAWAADHTTAALALLAAWALSNAVMVFSPGFHIDPVHIQMGWAALPGLHLIMALAGSLAIVIVASLLVKLPWMAWLKWLGSKSLVVYVAFVLPMGIARIALLRFGIDNPNIVSLITMVVAITSPLLLWWIVQRVGFGRFLFERPAWAHLPGTRREKPMAAVPAE</sequence>
<name>A0A0F5FLX4_9HYPH</name>
<evidence type="ECO:0000256" key="4">
    <source>
        <dbReference type="ARBA" id="ARBA00022692"/>
    </source>
</evidence>
<dbReference type="PATRIC" id="fig|429727.3.peg.1740"/>
<dbReference type="InterPro" id="IPR002656">
    <property type="entry name" value="Acyl_transf_3_dom"/>
</dbReference>
<dbReference type="OrthoDB" id="9814956at2"/>
<comment type="subcellular location">
    <subcellularLocation>
        <location evidence="1">Cell membrane</location>
        <topology evidence="1">Multi-pass membrane protein</topology>
    </subcellularLocation>
</comment>
<evidence type="ECO:0000256" key="2">
    <source>
        <dbReference type="ARBA" id="ARBA00007400"/>
    </source>
</evidence>
<feature type="transmembrane region" description="Helical" evidence="7">
    <location>
        <begin position="175"/>
        <end position="194"/>
    </location>
</feature>
<keyword evidence="4 7" id="KW-0812">Transmembrane</keyword>
<feature type="transmembrane region" description="Helical" evidence="7">
    <location>
        <begin position="201"/>
        <end position="220"/>
    </location>
</feature>
<dbReference type="AlphaFoldDB" id="A0A0F5FLX4"/>
<evidence type="ECO:0000256" key="3">
    <source>
        <dbReference type="ARBA" id="ARBA00022475"/>
    </source>
</evidence>
<keyword evidence="3" id="KW-1003">Cell membrane</keyword>
<reference evidence="9 10" key="1">
    <citation type="submission" date="2015-03" db="EMBL/GenBank/DDBJ databases">
        <authorList>
            <person name="Hassan Y."/>
            <person name="Lepp D."/>
            <person name="Li X.-Z."/>
            <person name="Zhou T."/>
        </authorList>
    </citation>
    <scope>NUCLEOTIDE SEQUENCE [LARGE SCALE GENOMIC DNA]</scope>
    <source>
        <strain evidence="9 10">IPL18</strain>
    </source>
</reference>
<feature type="transmembrane region" description="Helical" evidence="7">
    <location>
        <begin position="80"/>
        <end position="97"/>
    </location>
</feature>